<accession>A0A2G5DY48</accession>
<dbReference type="InParanoid" id="A0A2G5DY48"/>
<keyword evidence="1" id="KW-0862">Zinc</keyword>
<evidence type="ECO:0000313" key="3">
    <source>
        <dbReference type="EMBL" id="PIA48440.1"/>
    </source>
</evidence>
<dbReference type="EMBL" id="KZ305031">
    <property type="protein sequence ID" value="PIA48440.1"/>
    <property type="molecule type" value="Genomic_DNA"/>
</dbReference>
<dbReference type="Proteomes" id="UP000230069">
    <property type="component" value="Unassembled WGS sequence"/>
</dbReference>
<dbReference type="GO" id="GO:0008270">
    <property type="term" value="F:zinc ion binding"/>
    <property type="evidence" value="ECO:0007669"/>
    <property type="project" value="UniProtKB-KW"/>
</dbReference>
<keyword evidence="1" id="KW-0479">Metal-binding</keyword>
<evidence type="ECO:0000259" key="2">
    <source>
        <dbReference type="PROSITE" id="PS50966"/>
    </source>
</evidence>
<dbReference type="PANTHER" id="PTHR33977">
    <property type="entry name" value="ZINC ION BINDING PROTEIN"/>
    <property type="match status" value="1"/>
</dbReference>
<dbReference type="OrthoDB" id="1886636at2759"/>
<gene>
    <name evidence="3" type="ORF">AQUCO_01400792v1</name>
</gene>
<name>A0A2G5DY48_AQUCA</name>
<feature type="domain" description="SWIM-type" evidence="2">
    <location>
        <begin position="42"/>
        <end position="76"/>
    </location>
</feature>
<keyword evidence="1" id="KW-0863">Zinc-finger</keyword>
<organism evidence="3 4">
    <name type="scientific">Aquilegia coerulea</name>
    <name type="common">Rocky mountain columbine</name>
    <dbReference type="NCBI Taxonomy" id="218851"/>
    <lineage>
        <taxon>Eukaryota</taxon>
        <taxon>Viridiplantae</taxon>
        <taxon>Streptophyta</taxon>
        <taxon>Embryophyta</taxon>
        <taxon>Tracheophyta</taxon>
        <taxon>Spermatophyta</taxon>
        <taxon>Magnoliopsida</taxon>
        <taxon>Ranunculales</taxon>
        <taxon>Ranunculaceae</taxon>
        <taxon>Thalictroideae</taxon>
        <taxon>Aquilegia</taxon>
    </lineage>
</organism>
<reference evidence="3 4" key="1">
    <citation type="submission" date="2017-09" db="EMBL/GenBank/DDBJ databases">
        <title>WGS assembly of Aquilegia coerulea Goldsmith.</title>
        <authorList>
            <person name="Hodges S."/>
            <person name="Kramer E."/>
            <person name="Nordborg M."/>
            <person name="Tomkins J."/>
            <person name="Borevitz J."/>
            <person name="Derieg N."/>
            <person name="Yan J."/>
            <person name="Mihaltcheva S."/>
            <person name="Hayes R.D."/>
            <person name="Rokhsar D."/>
        </authorList>
    </citation>
    <scope>NUCLEOTIDE SEQUENCE [LARGE SCALE GENOMIC DNA]</scope>
    <source>
        <strain evidence="4">cv. Goldsmith</strain>
    </source>
</reference>
<dbReference type="PROSITE" id="PS50966">
    <property type="entry name" value="ZF_SWIM"/>
    <property type="match status" value="1"/>
</dbReference>
<dbReference type="AlphaFoldDB" id="A0A2G5DY48"/>
<sequence length="101" mass="11901">MREGLTNSWYRALHIPDVDVIIDDQELRFMKVVSQSNRSPAYTIWNPGSEFSLCDCTWSSLGNLCKHVIKVGIFCRNRQLARPSFAAQMYHFFMYYRMLNL</sequence>
<dbReference type="STRING" id="218851.A0A2G5DY48"/>
<proteinExistence type="predicted"/>
<protein>
    <recommendedName>
        <fullName evidence="2">SWIM-type domain-containing protein</fullName>
    </recommendedName>
</protein>
<dbReference type="PANTHER" id="PTHR33977:SF4">
    <property type="entry name" value="SWIM-TYPE DOMAIN-CONTAINING PROTEIN"/>
    <property type="match status" value="1"/>
</dbReference>
<evidence type="ECO:0000256" key="1">
    <source>
        <dbReference type="PROSITE-ProRule" id="PRU00325"/>
    </source>
</evidence>
<keyword evidence="4" id="KW-1185">Reference proteome</keyword>
<evidence type="ECO:0000313" key="4">
    <source>
        <dbReference type="Proteomes" id="UP000230069"/>
    </source>
</evidence>
<dbReference type="InterPro" id="IPR007527">
    <property type="entry name" value="Znf_SWIM"/>
</dbReference>